<protein>
    <submittedName>
        <fullName evidence="1">Tail completion protein</fullName>
    </submittedName>
</protein>
<organism evidence="1">
    <name type="scientific">Siphoviridae sp. ctuyW65</name>
    <dbReference type="NCBI Taxonomy" id="2826508"/>
    <lineage>
        <taxon>Viruses</taxon>
        <taxon>Duplodnaviria</taxon>
        <taxon>Heunggongvirae</taxon>
        <taxon>Uroviricota</taxon>
        <taxon>Caudoviricetes</taxon>
    </lineage>
</organism>
<reference evidence="1" key="1">
    <citation type="journal article" date="2021" name="Proc. Natl. Acad. Sci. U.S.A.">
        <title>A Catalog of Tens of Thousands of Viruses from Human Metagenomes Reveals Hidden Associations with Chronic Diseases.</title>
        <authorList>
            <person name="Tisza M.J."/>
            <person name="Buck C.B."/>
        </authorList>
    </citation>
    <scope>NUCLEOTIDE SEQUENCE</scope>
    <source>
        <strain evidence="1">CtuyW65</strain>
    </source>
</reference>
<evidence type="ECO:0000313" key="1">
    <source>
        <dbReference type="EMBL" id="DAE23066.1"/>
    </source>
</evidence>
<accession>A0A8S5QVR3</accession>
<proteinExistence type="predicted"/>
<sequence length="101" mass="12149">MSRRKELHKIFTSINGVEKVYFQPPESVKMSYPCIRYVINSDFNSRADNILYNHRLMYLVTVIDKNPDSIIPDALRVLPYCEFERFYTADNLNHWVFTIYY</sequence>
<dbReference type="EMBL" id="BK015745">
    <property type="protein sequence ID" value="DAE23066.1"/>
    <property type="molecule type" value="Genomic_DNA"/>
</dbReference>
<name>A0A8S5QVR3_9CAUD</name>